<keyword evidence="3" id="KW-0238">DNA-binding</keyword>
<comment type="subcellular location">
    <subcellularLocation>
        <location evidence="1">Cytoplasm</location>
    </subcellularLocation>
</comment>
<dbReference type="InterPro" id="IPR009057">
    <property type="entry name" value="Homeodomain-like_sf"/>
</dbReference>
<dbReference type="PROSITE" id="PS01124">
    <property type="entry name" value="HTH_ARAC_FAMILY_2"/>
    <property type="match status" value="1"/>
</dbReference>
<accession>A0A077FLZ4</accession>
<dbReference type="InterPro" id="IPR037923">
    <property type="entry name" value="HTH-like"/>
</dbReference>
<feature type="domain" description="HTH araC/xylS-type" evidence="7">
    <location>
        <begin position="215"/>
        <end position="316"/>
    </location>
</feature>
<evidence type="ECO:0000256" key="2">
    <source>
        <dbReference type="ARBA" id="ARBA00023015"/>
    </source>
</evidence>
<dbReference type="SMART" id="SM00342">
    <property type="entry name" value="HTH_ARAC"/>
    <property type="match status" value="1"/>
</dbReference>
<organism evidence="8 9">
    <name type="scientific">Pseudomonas alkylphenolica</name>
    <dbReference type="NCBI Taxonomy" id="237609"/>
    <lineage>
        <taxon>Bacteria</taxon>
        <taxon>Pseudomonadati</taxon>
        <taxon>Pseudomonadota</taxon>
        <taxon>Gammaproteobacteria</taxon>
        <taxon>Pseudomonadales</taxon>
        <taxon>Pseudomonadaceae</taxon>
        <taxon>Pseudomonas</taxon>
    </lineage>
</organism>
<dbReference type="Gene3D" id="1.10.10.60">
    <property type="entry name" value="Homeodomain-like"/>
    <property type="match status" value="1"/>
</dbReference>
<dbReference type="Pfam" id="PF14525">
    <property type="entry name" value="AraC_binding_2"/>
    <property type="match status" value="1"/>
</dbReference>
<protein>
    <submittedName>
        <fullName evidence="8">AraC family transcriptional regulator</fullName>
    </submittedName>
</protein>
<dbReference type="PANTHER" id="PTHR46796:SF6">
    <property type="entry name" value="ARAC SUBFAMILY"/>
    <property type="match status" value="1"/>
</dbReference>
<keyword evidence="5" id="KW-0804">Transcription</keyword>
<keyword evidence="2" id="KW-0805">Transcription regulation</keyword>
<dbReference type="Pfam" id="PF12833">
    <property type="entry name" value="HTH_18"/>
    <property type="match status" value="1"/>
</dbReference>
<dbReference type="AlphaFoldDB" id="A0A077FLZ4"/>
<dbReference type="eggNOG" id="COG2207">
    <property type="taxonomic scope" value="Bacteria"/>
</dbReference>
<keyword evidence="4" id="KW-0010">Activator</keyword>
<dbReference type="EMBL" id="CP009048">
    <property type="protein sequence ID" value="AIL64386.1"/>
    <property type="molecule type" value="Genomic_DNA"/>
</dbReference>
<dbReference type="OrthoDB" id="6003540at2"/>
<dbReference type="GO" id="GO:0043565">
    <property type="term" value="F:sequence-specific DNA binding"/>
    <property type="evidence" value="ECO:0007669"/>
    <property type="project" value="InterPro"/>
</dbReference>
<dbReference type="GO" id="GO:0003700">
    <property type="term" value="F:DNA-binding transcription factor activity"/>
    <property type="evidence" value="ECO:0007669"/>
    <property type="project" value="InterPro"/>
</dbReference>
<evidence type="ECO:0000313" key="9">
    <source>
        <dbReference type="Proteomes" id="UP000028931"/>
    </source>
</evidence>
<dbReference type="PROSITE" id="PS00041">
    <property type="entry name" value="HTH_ARAC_FAMILY_1"/>
    <property type="match status" value="1"/>
</dbReference>
<dbReference type="InterPro" id="IPR035418">
    <property type="entry name" value="AraC-bd_2"/>
</dbReference>
<dbReference type="InterPro" id="IPR018062">
    <property type="entry name" value="HTH_AraC-typ_CS"/>
</dbReference>
<dbReference type="SUPFAM" id="SSF51215">
    <property type="entry name" value="Regulatory protein AraC"/>
    <property type="match status" value="1"/>
</dbReference>
<dbReference type="HOGENOM" id="CLU_047930_0_0_6"/>
<dbReference type="KEGG" id="palk:PSAKL28_52460"/>
<dbReference type="InterPro" id="IPR050204">
    <property type="entry name" value="AraC_XylS_family_regulators"/>
</dbReference>
<evidence type="ECO:0000259" key="7">
    <source>
        <dbReference type="PROSITE" id="PS01124"/>
    </source>
</evidence>
<dbReference type="PANTHER" id="PTHR46796">
    <property type="entry name" value="HTH-TYPE TRANSCRIPTIONAL ACTIVATOR RHAS-RELATED"/>
    <property type="match status" value="1"/>
</dbReference>
<evidence type="ECO:0000256" key="4">
    <source>
        <dbReference type="ARBA" id="ARBA00023159"/>
    </source>
</evidence>
<evidence type="ECO:0000256" key="5">
    <source>
        <dbReference type="ARBA" id="ARBA00023163"/>
    </source>
</evidence>
<dbReference type="RefSeq" id="WP_038616080.1">
    <property type="nucleotide sequence ID" value="NZ_CP009048.1"/>
</dbReference>
<gene>
    <name evidence="8" type="ORF">PSAKL28_52460</name>
</gene>
<dbReference type="SUPFAM" id="SSF46689">
    <property type="entry name" value="Homeodomain-like"/>
    <property type="match status" value="1"/>
</dbReference>
<proteinExistence type="predicted"/>
<sequence length="318" mass="35741">MSSHLLSERSCVFQRADPYAVSEYVNQHVGGHSLRLPRTGDLKASINHRKFASLDLCRLSYGGKARITSPALGSLYHLQILLKGHCQSSFRGNEHHYVPGELLLINPDDPVDLTYSADCEKFILKLPVSLLEQACLEQRWQLPEGGIRFNSARHVTGELEGFIGLLGLICEEAESTDSLLQVQEHYGRIVASKLLSLLGNNVQRAEPVQQTHSFEQLAAYIDAHLEQDISVGQLMTVARVSERTLYSLFERHAGLSPKGYVRQRKLERIHAALQDPASAVRNVTEIALDYGFLHLGRFAESYRQRFGELPSATFKRHR</sequence>
<evidence type="ECO:0000256" key="6">
    <source>
        <dbReference type="ARBA" id="ARBA00037345"/>
    </source>
</evidence>
<evidence type="ECO:0000256" key="1">
    <source>
        <dbReference type="ARBA" id="ARBA00004496"/>
    </source>
</evidence>
<dbReference type="GO" id="GO:0005737">
    <property type="term" value="C:cytoplasm"/>
    <property type="evidence" value="ECO:0007669"/>
    <property type="project" value="UniProtKB-SubCell"/>
</dbReference>
<dbReference type="Proteomes" id="UP000028931">
    <property type="component" value="Chromosome"/>
</dbReference>
<dbReference type="InterPro" id="IPR018060">
    <property type="entry name" value="HTH_AraC"/>
</dbReference>
<reference evidence="8 9" key="1">
    <citation type="submission" date="2014-07" db="EMBL/GenBank/DDBJ databases">
        <authorList>
            <person name="Lee K."/>
            <person name="Lim J.Y."/>
            <person name="Hwang I."/>
        </authorList>
    </citation>
    <scope>NUCLEOTIDE SEQUENCE [LARGE SCALE GENOMIC DNA]</scope>
    <source>
        <strain evidence="8 9">KL28</strain>
    </source>
</reference>
<evidence type="ECO:0000313" key="8">
    <source>
        <dbReference type="EMBL" id="AIL64386.1"/>
    </source>
</evidence>
<comment type="function">
    <text evidence="6">Regulatory protein of the TOL plasmid xyl operons. XylS activates the xylXYZLTEGFJQKIH operon required for the degradation of toluene, m-xylene and p-xylene.</text>
</comment>
<dbReference type="GO" id="GO:0009893">
    <property type="term" value="P:positive regulation of metabolic process"/>
    <property type="evidence" value="ECO:0007669"/>
    <property type="project" value="UniProtKB-ARBA"/>
</dbReference>
<evidence type="ECO:0000256" key="3">
    <source>
        <dbReference type="ARBA" id="ARBA00023125"/>
    </source>
</evidence>
<name>A0A077FLZ4_9PSED</name>